<dbReference type="InterPro" id="IPR036680">
    <property type="entry name" value="SPOR-like_sf"/>
</dbReference>
<protein>
    <submittedName>
        <fullName evidence="2">SPOR domain-containing protein</fullName>
    </submittedName>
</protein>
<name>A0ABU9N144_9FLAO</name>
<dbReference type="SUPFAM" id="SSF110997">
    <property type="entry name" value="Sporulation related repeat"/>
    <property type="match status" value="1"/>
</dbReference>
<dbReference type="InterPro" id="IPR040495">
    <property type="entry name" value="HU-CCDC81_bac_1"/>
</dbReference>
<dbReference type="EMBL" id="JBCGDO010000002">
    <property type="protein sequence ID" value="MEM0541442.1"/>
    <property type="molecule type" value="Genomic_DNA"/>
</dbReference>
<dbReference type="RefSeq" id="WP_342694679.1">
    <property type="nucleotide sequence ID" value="NZ_JBCGDO010000002.1"/>
</dbReference>
<feature type="domain" description="SPOR" evidence="1">
    <location>
        <begin position="235"/>
        <end position="312"/>
    </location>
</feature>
<proteinExistence type="predicted"/>
<dbReference type="Gene3D" id="3.30.70.1070">
    <property type="entry name" value="Sporulation related repeat"/>
    <property type="match status" value="1"/>
</dbReference>
<accession>A0ABU9N144</accession>
<dbReference type="Pfam" id="PF18174">
    <property type="entry name" value="HU-CCDC81_bac_1"/>
    <property type="match status" value="1"/>
</dbReference>
<dbReference type="InterPro" id="IPR007730">
    <property type="entry name" value="SPOR-like_dom"/>
</dbReference>
<dbReference type="Pfam" id="PF18175">
    <property type="entry name" value="HU-CCDC81_bac_2"/>
    <property type="match status" value="1"/>
</dbReference>
<gene>
    <name evidence="2" type="ORF">WFZ85_02335</name>
</gene>
<evidence type="ECO:0000313" key="3">
    <source>
        <dbReference type="Proteomes" id="UP001460072"/>
    </source>
</evidence>
<organism evidence="2 3">
    <name type="scientific">Flavobacterium aureirubrum</name>
    <dbReference type="NCBI Taxonomy" id="3133147"/>
    <lineage>
        <taxon>Bacteria</taxon>
        <taxon>Pseudomonadati</taxon>
        <taxon>Bacteroidota</taxon>
        <taxon>Flavobacteriia</taxon>
        <taxon>Flavobacteriales</taxon>
        <taxon>Flavobacteriaceae</taxon>
        <taxon>Flavobacterium</taxon>
    </lineage>
</organism>
<dbReference type="PROSITE" id="PS51724">
    <property type="entry name" value="SPOR"/>
    <property type="match status" value="1"/>
</dbReference>
<comment type="caution">
    <text evidence="2">The sequence shown here is derived from an EMBL/GenBank/DDBJ whole genome shotgun (WGS) entry which is preliminary data.</text>
</comment>
<evidence type="ECO:0000313" key="2">
    <source>
        <dbReference type="EMBL" id="MEM0541442.1"/>
    </source>
</evidence>
<keyword evidence="3" id="KW-1185">Reference proteome</keyword>
<dbReference type="Proteomes" id="UP001460072">
    <property type="component" value="Unassembled WGS sequence"/>
</dbReference>
<evidence type="ECO:0000259" key="1">
    <source>
        <dbReference type="PROSITE" id="PS51724"/>
    </source>
</evidence>
<reference evidence="2 3" key="1">
    <citation type="submission" date="2024-03" db="EMBL/GenBank/DDBJ databases">
        <title>Two novel species of the genus Flavobacterium exhibiting potentially degradation of complex polysaccharides.</title>
        <authorList>
            <person name="Lian X."/>
        </authorList>
    </citation>
    <scope>NUCLEOTIDE SEQUENCE [LARGE SCALE GENOMIC DNA]</scope>
    <source>
        <strain evidence="3">j3</strain>
    </source>
</reference>
<dbReference type="InterPro" id="IPR041268">
    <property type="entry name" value="HU-CCDC81_bac_2"/>
</dbReference>
<dbReference type="Pfam" id="PF05036">
    <property type="entry name" value="SPOR"/>
    <property type="match status" value="1"/>
</dbReference>
<sequence>MKIEQYISQLLYRYQCVTVPGFGAFLTEFQSAHLDESSHSFYPPKKMISFNPFIKNNDGLLANHLAQAEKIAYEIAVNAIQNEVSHWKTKIQELGYFSVKNIGEFSLNAEKNLVFVPADQINYLKESFGLSSFVSPSVKREVYKEEIEALEEKAPIAFTPERRKNYKGLKYAAVIALSLGLTGVLGYKLYNDYLNKIEQETLIVQSNVQKKIDQKIQEATFFIENPLPSVTLTLPSEKKPYHVVAGAFRLETNAENAYNSLLKLGFKAKRLPVNKHGLHPVLYGSYASYGEARETMKDIQKLDNKDAWLLIQE</sequence>